<evidence type="ECO:0000313" key="2">
    <source>
        <dbReference type="Proteomes" id="UP001213799"/>
    </source>
</evidence>
<organism evidence="1 2">
    <name type="scientific">Penicillium hordei</name>
    <dbReference type="NCBI Taxonomy" id="40994"/>
    <lineage>
        <taxon>Eukaryota</taxon>
        <taxon>Fungi</taxon>
        <taxon>Dikarya</taxon>
        <taxon>Ascomycota</taxon>
        <taxon>Pezizomycotina</taxon>
        <taxon>Eurotiomycetes</taxon>
        <taxon>Eurotiomycetidae</taxon>
        <taxon>Eurotiales</taxon>
        <taxon>Aspergillaceae</taxon>
        <taxon>Penicillium</taxon>
    </lineage>
</organism>
<dbReference type="Proteomes" id="UP001213799">
    <property type="component" value="Unassembled WGS sequence"/>
</dbReference>
<comment type="caution">
    <text evidence="1">The sequence shown here is derived from an EMBL/GenBank/DDBJ whole genome shotgun (WGS) entry which is preliminary data.</text>
</comment>
<dbReference type="GeneID" id="81582639"/>
<dbReference type="RefSeq" id="XP_056757392.1">
    <property type="nucleotide sequence ID" value="XM_056892397.1"/>
</dbReference>
<sequence>MPWQGPLSRDPIAKYNNLFSNEYGVYTVSIEALSATDNDISRWMVDSGTSTYMTLYKSVFINFRECVLPISIAIGDVFYTEGYGDVILRMGN</sequence>
<keyword evidence="2" id="KW-1185">Reference proteome</keyword>
<gene>
    <name evidence="1" type="ORF">N7537_001339</name>
</gene>
<accession>A0AAD6EGH2</accession>
<proteinExistence type="predicted"/>
<reference evidence="1" key="1">
    <citation type="journal article" date="2023" name="IMA Fungus">
        <title>Comparative genomic study of the Penicillium genus elucidates a diverse pangenome and 15 lateral gene transfer events.</title>
        <authorList>
            <person name="Petersen C."/>
            <person name="Sorensen T."/>
            <person name="Nielsen M.R."/>
            <person name="Sondergaard T.E."/>
            <person name="Sorensen J.L."/>
            <person name="Fitzpatrick D.A."/>
            <person name="Frisvad J.C."/>
            <person name="Nielsen K.L."/>
        </authorList>
    </citation>
    <scope>NUCLEOTIDE SEQUENCE</scope>
    <source>
        <strain evidence="1">IBT 12815</strain>
    </source>
</reference>
<dbReference type="AlphaFoldDB" id="A0AAD6EGH2"/>
<dbReference type="EMBL" id="JAQJAE010000001">
    <property type="protein sequence ID" value="KAJ5616225.1"/>
    <property type="molecule type" value="Genomic_DNA"/>
</dbReference>
<reference evidence="1" key="2">
    <citation type="submission" date="2023-01" db="EMBL/GenBank/DDBJ databases">
        <authorList>
            <person name="Petersen C."/>
        </authorList>
    </citation>
    <scope>NUCLEOTIDE SEQUENCE</scope>
    <source>
        <strain evidence="1">IBT 12815</strain>
    </source>
</reference>
<name>A0AAD6EGH2_9EURO</name>
<protein>
    <submittedName>
        <fullName evidence="1">Uncharacterized protein</fullName>
    </submittedName>
</protein>
<evidence type="ECO:0000313" key="1">
    <source>
        <dbReference type="EMBL" id="KAJ5616225.1"/>
    </source>
</evidence>